<feature type="chain" id="PRO_5028841551" evidence="1">
    <location>
        <begin position="29"/>
        <end position="415"/>
    </location>
</feature>
<evidence type="ECO:0000259" key="2">
    <source>
        <dbReference type="Pfam" id="PF00144"/>
    </source>
</evidence>
<dbReference type="PROSITE" id="PS51257">
    <property type="entry name" value="PROKAR_LIPOPROTEIN"/>
    <property type="match status" value="1"/>
</dbReference>
<dbReference type="Proteomes" id="UP000509638">
    <property type="component" value="Chromosome"/>
</dbReference>
<name>A0A7D5EYT0_9MICO</name>
<dbReference type="InterPro" id="IPR050491">
    <property type="entry name" value="AmpC-like"/>
</dbReference>
<evidence type="ECO:0000313" key="3">
    <source>
        <dbReference type="EMBL" id="QLD12048.1"/>
    </source>
</evidence>
<feature type="signal peptide" evidence="1">
    <location>
        <begin position="1"/>
        <end position="28"/>
    </location>
</feature>
<dbReference type="InterPro" id="IPR001466">
    <property type="entry name" value="Beta-lactam-related"/>
</dbReference>
<gene>
    <name evidence="3" type="ORF">HW566_09895</name>
</gene>
<evidence type="ECO:0000313" key="4">
    <source>
        <dbReference type="Proteomes" id="UP000509638"/>
    </source>
</evidence>
<reference evidence="3 4" key="1">
    <citation type="submission" date="2020-06" db="EMBL/GenBank/DDBJ databases">
        <authorList>
            <person name="Jo H."/>
        </authorList>
    </citation>
    <scope>NUCLEOTIDE SEQUENCE [LARGE SCALE GENOMIC DNA]</scope>
    <source>
        <strain evidence="3 4">I46</strain>
    </source>
</reference>
<dbReference type="InterPro" id="IPR012338">
    <property type="entry name" value="Beta-lactam/transpept-like"/>
</dbReference>
<dbReference type="Pfam" id="PF00144">
    <property type="entry name" value="Beta-lactamase"/>
    <property type="match status" value="1"/>
</dbReference>
<protein>
    <submittedName>
        <fullName evidence="3">Beta-lactamase family protein</fullName>
    </submittedName>
</protein>
<dbReference type="SUPFAM" id="SSF56601">
    <property type="entry name" value="beta-lactamase/transpeptidase-like"/>
    <property type="match status" value="1"/>
</dbReference>
<dbReference type="AlphaFoldDB" id="A0A7D5EYT0"/>
<dbReference type="PANTHER" id="PTHR46825">
    <property type="entry name" value="D-ALANYL-D-ALANINE-CARBOXYPEPTIDASE/ENDOPEPTIDASE AMPH"/>
    <property type="match status" value="1"/>
</dbReference>
<dbReference type="Gene3D" id="3.40.710.10">
    <property type="entry name" value="DD-peptidase/beta-lactamase superfamily"/>
    <property type="match status" value="1"/>
</dbReference>
<feature type="domain" description="Beta-lactamase-related" evidence="2">
    <location>
        <begin position="55"/>
        <end position="362"/>
    </location>
</feature>
<proteinExistence type="predicted"/>
<organism evidence="3 4">
    <name type="scientific">Microbacterium oleivorans</name>
    <dbReference type="NCBI Taxonomy" id="273677"/>
    <lineage>
        <taxon>Bacteria</taxon>
        <taxon>Bacillati</taxon>
        <taxon>Actinomycetota</taxon>
        <taxon>Actinomycetes</taxon>
        <taxon>Micrococcales</taxon>
        <taxon>Microbacteriaceae</taxon>
        <taxon>Microbacterium</taxon>
    </lineage>
</organism>
<accession>A0A7D5EYT0</accession>
<dbReference type="PANTHER" id="PTHR46825:SF7">
    <property type="entry name" value="D-ALANYL-D-ALANINE CARBOXYPEPTIDASE"/>
    <property type="match status" value="1"/>
</dbReference>
<evidence type="ECO:0000256" key="1">
    <source>
        <dbReference type="SAM" id="SignalP"/>
    </source>
</evidence>
<sequence>MRASRRRRSAGVAAAIALALSLTACAPAAVDTVASPPQVEGALPDDTQAQLVGAVERAMASTGSAGAIAGVRVPWAGEWTQAFGTNPDGGAVAVDDSFKAGPVTRAMTCDVLYGLAADGVVELDDPVTTWIVGFPATPVVTLEQLCDSTSGLGSYQPRLQARWEANPSRPWAPHELLAYGLAASAPTGAGSYVGSDAGYVLLGMALERASGRTAADLFGRYVFEPLEMAGSSLPGRTADLGLHGTQSVLTPEGAVDCATAVDLTSLSPTAGFTASGAVTTVSDLGRYARALATGLRPYDGEERFASPLPVDPGAPTWYTVDGGAYQAGTLVGQYGSVPGYQTVAFADRDTGLTVVAVLNNSRASAEAVRVLGWQLAAIASKAAAAAGETAPPSGLPWTPEQMDGDLASVATCPLP</sequence>
<dbReference type="EMBL" id="CP058316">
    <property type="protein sequence ID" value="QLD12048.1"/>
    <property type="molecule type" value="Genomic_DNA"/>
</dbReference>
<keyword evidence="1" id="KW-0732">Signal</keyword>